<reference evidence="2 3" key="1">
    <citation type="journal article" date="2018" name="Sci. Rep.">
        <title>Genomic signatures of local adaptation to the degree of environmental predictability in rotifers.</title>
        <authorList>
            <person name="Franch-Gras L."/>
            <person name="Hahn C."/>
            <person name="Garcia-Roger E.M."/>
            <person name="Carmona M.J."/>
            <person name="Serra M."/>
            <person name="Gomez A."/>
        </authorList>
    </citation>
    <scope>NUCLEOTIDE SEQUENCE [LARGE SCALE GENOMIC DNA]</scope>
    <source>
        <strain evidence="2">HYR1</strain>
    </source>
</reference>
<comment type="caution">
    <text evidence="2">The sequence shown here is derived from an EMBL/GenBank/DDBJ whole genome shotgun (WGS) entry which is preliminary data.</text>
</comment>
<feature type="region of interest" description="Disordered" evidence="1">
    <location>
        <begin position="163"/>
        <end position="183"/>
    </location>
</feature>
<proteinExistence type="predicted"/>
<evidence type="ECO:0000313" key="3">
    <source>
        <dbReference type="Proteomes" id="UP000276133"/>
    </source>
</evidence>
<gene>
    <name evidence="2" type="ORF">BpHYR1_002467</name>
</gene>
<keyword evidence="3" id="KW-1185">Reference proteome</keyword>
<protein>
    <submittedName>
        <fullName evidence="2">Uncharacterized protein</fullName>
    </submittedName>
</protein>
<dbReference type="EMBL" id="REGN01001719">
    <property type="protein sequence ID" value="RNA32966.1"/>
    <property type="molecule type" value="Genomic_DNA"/>
</dbReference>
<dbReference type="Proteomes" id="UP000276133">
    <property type="component" value="Unassembled WGS sequence"/>
</dbReference>
<evidence type="ECO:0000256" key="1">
    <source>
        <dbReference type="SAM" id="MobiDB-lite"/>
    </source>
</evidence>
<organism evidence="2 3">
    <name type="scientific">Brachionus plicatilis</name>
    <name type="common">Marine rotifer</name>
    <name type="synonym">Brachionus muelleri</name>
    <dbReference type="NCBI Taxonomy" id="10195"/>
    <lineage>
        <taxon>Eukaryota</taxon>
        <taxon>Metazoa</taxon>
        <taxon>Spiralia</taxon>
        <taxon>Gnathifera</taxon>
        <taxon>Rotifera</taxon>
        <taxon>Eurotatoria</taxon>
        <taxon>Monogononta</taxon>
        <taxon>Pseudotrocha</taxon>
        <taxon>Ploima</taxon>
        <taxon>Brachionidae</taxon>
        <taxon>Brachionus</taxon>
    </lineage>
</organism>
<sequence length="204" mass="23651">MKKRLYELFEKLCLNNDLLFMKNEDGTIGCCSTKTFKEPKIRIHLKITESAKNNGGGEVPVDLNATETENNCNEQKRVDQYVPELKDLDSKKFSNVSKKLQIPKLKRVKTDLTRACPKMGKSIYNFTKIRTAKVKIVHHNRLKKFSGIIKDKLSYIEFENENDTLPQKKPSKHNRSDTDTESEFSCDQTFIPNKYLANQVRNVF</sequence>
<accession>A0A3M7SB00</accession>
<dbReference type="AlphaFoldDB" id="A0A3M7SB00"/>
<name>A0A3M7SB00_BRAPC</name>
<evidence type="ECO:0000313" key="2">
    <source>
        <dbReference type="EMBL" id="RNA32966.1"/>
    </source>
</evidence>